<gene>
    <name evidence="1" type="ORF">LCGC14_1152860</name>
</gene>
<name>A0A0F9Q0I0_9ZZZZ</name>
<comment type="caution">
    <text evidence="1">The sequence shown here is derived from an EMBL/GenBank/DDBJ whole genome shotgun (WGS) entry which is preliminary data.</text>
</comment>
<organism evidence="1">
    <name type="scientific">marine sediment metagenome</name>
    <dbReference type="NCBI Taxonomy" id="412755"/>
    <lineage>
        <taxon>unclassified sequences</taxon>
        <taxon>metagenomes</taxon>
        <taxon>ecological metagenomes</taxon>
    </lineage>
</organism>
<sequence>MARSEGGPVTTAFDPRAAMARCKAASSGPWEPSAAKNDVLDPKLDIIACFCEREDYEADAEFIAHAREDLPAALEALEEAQGGWNAAAAELARHDCNVGEFGCSAPDSKGPCTKHQLAEAQGRIGAIREAAELAPEVAIATILAILGESE</sequence>
<dbReference type="EMBL" id="LAZR01005558">
    <property type="protein sequence ID" value="KKM98947.1"/>
    <property type="molecule type" value="Genomic_DNA"/>
</dbReference>
<proteinExistence type="predicted"/>
<protein>
    <submittedName>
        <fullName evidence="1">Uncharacterized protein</fullName>
    </submittedName>
</protein>
<evidence type="ECO:0000313" key="1">
    <source>
        <dbReference type="EMBL" id="KKM98947.1"/>
    </source>
</evidence>
<dbReference type="AlphaFoldDB" id="A0A0F9Q0I0"/>
<reference evidence="1" key="1">
    <citation type="journal article" date="2015" name="Nature">
        <title>Complex archaea that bridge the gap between prokaryotes and eukaryotes.</title>
        <authorList>
            <person name="Spang A."/>
            <person name="Saw J.H."/>
            <person name="Jorgensen S.L."/>
            <person name="Zaremba-Niedzwiedzka K."/>
            <person name="Martijn J."/>
            <person name="Lind A.E."/>
            <person name="van Eijk R."/>
            <person name="Schleper C."/>
            <person name="Guy L."/>
            <person name="Ettema T.J."/>
        </authorList>
    </citation>
    <scope>NUCLEOTIDE SEQUENCE</scope>
</reference>
<accession>A0A0F9Q0I0</accession>